<dbReference type="AlphaFoldDB" id="A0A0D0G065"/>
<comment type="caution">
    <text evidence="1">The sequence shown here is derived from an EMBL/GenBank/DDBJ whole genome shotgun (WGS) entry which is preliminary data.</text>
</comment>
<dbReference type="SUPFAM" id="SSF48371">
    <property type="entry name" value="ARM repeat"/>
    <property type="match status" value="1"/>
</dbReference>
<dbReference type="RefSeq" id="WP_041879111.1">
    <property type="nucleotide sequence ID" value="NZ_CP157278.1"/>
</dbReference>
<dbReference type="CDD" id="cd06561">
    <property type="entry name" value="AlkD_like"/>
    <property type="match status" value="1"/>
</dbReference>
<dbReference type="InterPro" id="IPR016024">
    <property type="entry name" value="ARM-type_fold"/>
</dbReference>
<gene>
    <name evidence="1" type="ORF">TH53_05130</name>
</gene>
<dbReference type="PANTHER" id="PTHR41291">
    <property type="entry name" value="DNA ALKYLATION REPAIR PROTEIN"/>
    <property type="match status" value="1"/>
</dbReference>
<evidence type="ECO:0000313" key="2">
    <source>
        <dbReference type="Proteomes" id="UP000032049"/>
    </source>
</evidence>
<protein>
    <submittedName>
        <fullName evidence="1">DNA alkylation repair protein</fullName>
    </submittedName>
</protein>
<dbReference type="PANTHER" id="PTHR41291:SF1">
    <property type="entry name" value="DNA ALKYLATION REPAIR PROTEIN"/>
    <property type="match status" value="1"/>
</dbReference>
<name>A0A0D0G065_9SPHI</name>
<proteinExistence type="predicted"/>
<dbReference type="InterPro" id="IPR014825">
    <property type="entry name" value="DNA_alkylation"/>
</dbReference>
<sequence length="235" mass="25926">MNVTEIMAELYAMGSESIKNILLKHGVKEPFFGVKVEQLKTIQKKIKVDYQLAKDLFATGNADAMYLAGLIADDEKMTRAELQDWVGKAVSNNISEYTVPWVTAGGRYGFELAMEWIDDSREYVAAAGWSTLANLITLKPDNELNIEALRRLLIRIEQTIHSSQNRVRYTMNNFVICAGVYVVSLTDDAITAAGKIGVVVVDKNGTACKVPAAADYIRKAKDKGAGLVKKKTVKC</sequence>
<accession>A0A0D0G065</accession>
<evidence type="ECO:0000313" key="1">
    <source>
        <dbReference type="EMBL" id="KIO78189.1"/>
    </source>
</evidence>
<organism evidence="1 2">
    <name type="scientific">Pedobacter lusitanus</name>
    <dbReference type="NCBI Taxonomy" id="1503925"/>
    <lineage>
        <taxon>Bacteria</taxon>
        <taxon>Pseudomonadati</taxon>
        <taxon>Bacteroidota</taxon>
        <taxon>Sphingobacteriia</taxon>
        <taxon>Sphingobacteriales</taxon>
        <taxon>Sphingobacteriaceae</taxon>
        <taxon>Pedobacter</taxon>
    </lineage>
</organism>
<dbReference type="Pfam" id="PF08713">
    <property type="entry name" value="DNA_alkylation"/>
    <property type="match status" value="1"/>
</dbReference>
<keyword evidence="2" id="KW-1185">Reference proteome</keyword>
<reference evidence="1 2" key="1">
    <citation type="submission" date="2015-01" db="EMBL/GenBank/DDBJ databases">
        <title>Draft genome sequence of Pedobacter sp. NL19 isolated from sludge of an effluent treatment pond in an abandoned uranium mine.</title>
        <authorList>
            <person name="Santos T."/>
            <person name="Caetano T."/>
            <person name="Covas C."/>
            <person name="Cruz A."/>
            <person name="Mendo S."/>
        </authorList>
    </citation>
    <scope>NUCLEOTIDE SEQUENCE [LARGE SCALE GENOMIC DNA]</scope>
    <source>
        <strain evidence="1 2">NL19</strain>
    </source>
</reference>
<dbReference type="Proteomes" id="UP000032049">
    <property type="component" value="Unassembled WGS sequence"/>
</dbReference>
<dbReference type="STRING" id="1503925.TH53_05130"/>
<dbReference type="EMBL" id="JXRA01000020">
    <property type="protein sequence ID" value="KIO78189.1"/>
    <property type="molecule type" value="Genomic_DNA"/>
</dbReference>
<dbReference type="OrthoDB" id="1117222at2"/>